<dbReference type="GO" id="GO:0019239">
    <property type="term" value="F:deaminase activity"/>
    <property type="evidence" value="ECO:0007669"/>
    <property type="project" value="TreeGrafter"/>
</dbReference>
<dbReference type="InterPro" id="IPR035959">
    <property type="entry name" value="RutC-like_sf"/>
</dbReference>
<dbReference type="AlphaFoldDB" id="A0A1K1STQ1"/>
<dbReference type="RefSeq" id="WP_084743085.1">
    <property type="nucleotide sequence ID" value="NZ_FPJG01000006.1"/>
</dbReference>
<dbReference type="PANTHER" id="PTHR11803:SF39">
    <property type="entry name" value="2-IMINOBUTANOATE_2-IMINOPROPANOATE DEAMINASE"/>
    <property type="match status" value="1"/>
</dbReference>
<evidence type="ECO:0000313" key="2">
    <source>
        <dbReference type="EMBL" id="SFW87612.1"/>
    </source>
</evidence>
<dbReference type="Pfam" id="PF01042">
    <property type="entry name" value="Ribonuc_L-PSP"/>
    <property type="match status" value="1"/>
</dbReference>
<dbReference type="InterPro" id="IPR006175">
    <property type="entry name" value="YjgF/YER057c/UK114"/>
</dbReference>
<dbReference type="CDD" id="cd00448">
    <property type="entry name" value="YjgF_YER057c_UK114_family"/>
    <property type="match status" value="1"/>
</dbReference>
<proteinExistence type="inferred from homology"/>
<dbReference type="STRING" id="546364.SAMN04489730_6723"/>
<keyword evidence="3" id="KW-1185">Reference proteome</keyword>
<evidence type="ECO:0000256" key="1">
    <source>
        <dbReference type="ARBA" id="ARBA00010552"/>
    </source>
</evidence>
<dbReference type="PANTHER" id="PTHR11803">
    <property type="entry name" value="2-IMINOBUTANOATE/2-IMINOPROPANOATE DEAMINASE RIDA"/>
    <property type="match status" value="1"/>
</dbReference>
<dbReference type="Proteomes" id="UP000182740">
    <property type="component" value="Unassembled WGS sequence"/>
</dbReference>
<evidence type="ECO:0000313" key="3">
    <source>
        <dbReference type="Proteomes" id="UP000182740"/>
    </source>
</evidence>
<comment type="similarity">
    <text evidence="1">Belongs to the RutC family.</text>
</comment>
<protein>
    <submittedName>
        <fullName evidence="2">Endoribonuclease L-PSP</fullName>
    </submittedName>
</protein>
<dbReference type="Gene3D" id="3.30.1330.40">
    <property type="entry name" value="RutC-like"/>
    <property type="match status" value="1"/>
</dbReference>
<dbReference type="EMBL" id="FPJG01000006">
    <property type="protein sequence ID" value="SFW87612.1"/>
    <property type="molecule type" value="Genomic_DNA"/>
</dbReference>
<name>A0A1K1STQ1_9PSEU</name>
<gene>
    <name evidence="2" type="ORF">SAMN04489730_6723</name>
</gene>
<dbReference type="GO" id="GO:0005829">
    <property type="term" value="C:cytosol"/>
    <property type="evidence" value="ECO:0007669"/>
    <property type="project" value="TreeGrafter"/>
</dbReference>
<sequence length="134" mass="14527">MIEVIRTEDAPFVRFPDGTEPPLSQAIRVGDLVFTSGQGPLDPVTHEIPDDFAAQVRQVLANLVAVFAAAGSGKDRIVKCTCYLADRGDFTTFNRVYREFFADCPQLPARTTVVTQLVREGVRVEIDGVAAAGS</sequence>
<dbReference type="SUPFAM" id="SSF55298">
    <property type="entry name" value="YjgF-like"/>
    <property type="match status" value="1"/>
</dbReference>
<dbReference type="OrthoDB" id="3212792at2"/>
<reference evidence="3" key="1">
    <citation type="submission" date="2016-11" db="EMBL/GenBank/DDBJ databases">
        <authorList>
            <person name="Varghese N."/>
            <person name="Submissions S."/>
        </authorList>
    </citation>
    <scope>NUCLEOTIDE SEQUENCE [LARGE SCALE GENOMIC DNA]</scope>
    <source>
        <strain evidence="3">DSM 44671</strain>
    </source>
</reference>
<accession>A0A1K1STQ1</accession>
<dbReference type="FunFam" id="3.30.1330.40:FF:000001">
    <property type="entry name" value="L-PSP family endoribonuclease"/>
    <property type="match status" value="1"/>
</dbReference>
<organism evidence="2 3">
    <name type="scientific">Amycolatopsis australiensis</name>
    <dbReference type="NCBI Taxonomy" id="546364"/>
    <lineage>
        <taxon>Bacteria</taxon>
        <taxon>Bacillati</taxon>
        <taxon>Actinomycetota</taxon>
        <taxon>Actinomycetes</taxon>
        <taxon>Pseudonocardiales</taxon>
        <taxon>Pseudonocardiaceae</taxon>
        <taxon>Amycolatopsis</taxon>
    </lineage>
</organism>